<dbReference type="GO" id="GO:0005886">
    <property type="term" value="C:plasma membrane"/>
    <property type="evidence" value="ECO:0007669"/>
    <property type="project" value="UniProtKB-SubCell"/>
</dbReference>
<feature type="compositionally biased region" description="Polar residues" evidence="11">
    <location>
        <begin position="284"/>
        <end position="296"/>
    </location>
</feature>
<feature type="transmembrane region" description="Helical" evidence="12">
    <location>
        <begin position="191"/>
        <end position="212"/>
    </location>
</feature>
<dbReference type="InterPro" id="IPR006201">
    <property type="entry name" value="Neur_channel"/>
</dbReference>
<dbReference type="Gene3D" id="1.20.58.390">
    <property type="entry name" value="Neurotransmitter-gated ion-channel transmembrane domain"/>
    <property type="match status" value="1"/>
</dbReference>
<keyword evidence="7 12" id="KW-1133">Transmembrane helix</keyword>
<dbReference type="GO" id="GO:0004888">
    <property type="term" value="F:transmembrane signaling receptor activity"/>
    <property type="evidence" value="ECO:0007669"/>
    <property type="project" value="InterPro"/>
</dbReference>
<gene>
    <name evidence="15" type="ORF">Pcinc_013604</name>
</gene>
<organism evidence="15 16">
    <name type="scientific">Petrolisthes cinctipes</name>
    <name type="common">Flat porcelain crab</name>
    <dbReference type="NCBI Taxonomy" id="88211"/>
    <lineage>
        <taxon>Eukaryota</taxon>
        <taxon>Metazoa</taxon>
        <taxon>Ecdysozoa</taxon>
        <taxon>Arthropoda</taxon>
        <taxon>Crustacea</taxon>
        <taxon>Multicrustacea</taxon>
        <taxon>Malacostraca</taxon>
        <taxon>Eumalacostraca</taxon>
        <taxon>Eucarida</taxon>
        <taxon>Decapoda</taxon>
        <taxon>Pleocyemata</taxon>
        <taxon>Anomura</taxon>
        <taxon>Galatheoidea</taxon>
        <taxon>Porcellanidae</taxon>
        <taxon>Petrolisthes</taxon>
    </lineage>
</organism>
<dbReference type="InterPro" id="IPR036734">
    <property type="entry name" value="Neur_chan_lig-bd_sf"/>
</dbReference>
<dbReference type="InterPro" id="IPR006202">
    <property type="entry name" value="Neur_chan_lig-bd"/>
</dbReference>
<name>A0AAE1FX53_PETCI</name>
<dbReference type="InterPro" id="IPR006028">
    <property type="entry name" value="GABAA/Glycine_rcpt"/>
</dbReference>
<evidence type="ECO:0000256" key="2">
    <source>
        <dbReference type="ARBA" id="ARBA00004236"/>
    </source>
</evidence>
<feature type="region of interest" description="Disordered" evidence="11">
    <location>
        <begin position="281"/>
        <end position="307"/>
    </location>
</feature>
<keyword evidence="6" id="KW-0732">Signal</keyword>
<keyword evidence="3" id="KW-0813">Transport</keyword>
<dbReference type="SUPFAM" id="SSF63712">
    <property type="entry name" value="Nicotinic receptor ligand binding domain-like"/>
    <property type="match status" value="1"/>
</dbReference>
<dbReference type="InterPro" id="IPR006029">
    <property type="entry name" value="Neurotrans-gated_channel_TM"/>
</dbReference>
<keyword evidence="10" id="KW-0407">Ion channel</keyword>
<reference evidence="15" key="1">
    <citation type="submission" date="2023-10" db="EMBL/GenBank/DDBJ databases">
        <title>Genome assemblies of two species of porcelain crab, Petrolisthes cinctipes and Petrolisthes manimaculis (Anomura: Porcellanidae).</title>
        <authorList>
            <person name="Angst P."/>
        </authorList>
    </citation>
    <scope>NUCLEOTIDE SEQUENCE</scope>
    <source>
        <strain evidence="15">PB745_01</strain>
        <tissue evidence="15">Gill</tissue>
    </source>
</reference>
<dbReference type="GO" id="GO:0005230">
    <property type="term" value="F:extracellular ligand-gated monoatomic ion channel activity"/>
    <property type="evidence" value="ECO:0007669"/>
    <property type="project" value="InterPro"/>
</dbReference>
<dbReference type="GO" id="GO:0099095">
    <property type="term" value="F:ligand-gated monoatomic anion channel activity"/>
    <property type="evidence" value="ECO:0007669"/>
    <property type="project" value="UniProtKB-ARBA"/>
</dbReference>
<comment type="subcellular location">
    <subcellularLocation>
        <location evidence="2">Cell membrane</location>
    </subcellularLocation>
    <subcellularLocation>
        <location evidence="1">Membrane</location>
        <topology evidence="1">Multi-pass membrane protein</topology>
    </subcellularLocation>
</comment>
<evidence type="ECO:0000256" key="9">
    <source>
        <dbReference type="ARBA" id="ARBA00023136"/>
    </source>
</evidence>
<evidence type="ECO:0000313" key="15">
    <source>
        <dbReference type="EMBL" id="KAK3882000.1"/>
    </source>
</evidence>
<evidence type="ECO:0000259" key="13">
    <source>
        <dbReference type="Pfam" id="PF02931"/>
    </source>
</evidence>
<dbReference type="InterPro" id="IPR038050">
    <property type="entry name" value="Neuro_actylchol_rec"/>
</dbReference>
<keyword evidence="5 12" id="KW-0812">Transmembrane</keyword>
<dbReference type="PANTHER" id="PTHR18945">
    <property type="entry name" value="NEUROTRANSMITTER GATED ION CHANNEL"/>
    <property type="match status" value="1"/>
</dbReference>
<keyword evidence="4" id="KW-1003">Cell membrane</keyword>
<evidence type="ECO:0000256" key="12">
    <source>
        <dbReference type="SAM" id="Phobius"/>
    </source>
</evidence>
<evidence type="ECO:0000256" key="7">
    <source>
        <dbReference type="ARBA" id="ARBA00022989"/>
    </source>
</evidence>
<dbReference type="AlphaFoldDB" id="A0AAE1FX53"/>
<evidence type="ECO:0000256" key="4">
    <source>
        <dbReference type="ARBA" id="ARBA00022475"/>
    </source>
</evidence>
<keyword evidence="8" id="KW-0406">Ion transport</keyword>
<evidence type="ECO:0000256" key="3">
    <source>
        <dbReference type="ARBA" id="ARBA00022448"/>
    </source>
</evidence>
<feature type="region of interest" description="Disordered" evidence="11">
    <location>
        <begin position="322"/>
        <end position="343"/>
    </location>
</feature>
<protein>
    <submittedName>
        <fullName evidence="15">Uncharacterized protein</fullName>
    </submittedName>
</protein>
<dbReference type="Proteomes" id="UP001286313">
    <property type="component" value="Unassembled WGS sequence"/>
</dbReference>
<dbReference type="Pfam" id="PF02931">
    <property type="entry name" value="Neur_chan_LBD"/>
    <property type="match status" value="1"/>
</dbReference>
<accession>A0AAE1FX53</accession>
<dbReference type="Pfam" id="PF02932">
    <property type="entry name" value="Neur_chan_memb"/>
    <property type="match status" value="1"/>
</dbReference>
<dbReference type="EMBL" id="JAWQEG010001149">
    <property type="protein sequence ID" value="KAK3882000.1"/>
    <property type="molecule type" value="Genomic_DNA"/>
</dbReference>
<dbReference type="GO" id="GO:0005254">
    <property type="term" value="F:chloride channel activity"/>
    <property type="evidence" value="ECO:0007669"/>
    <property type="project" value="UniProtKB-ARBA"/>
</dbReference>
<dbReference type="InterPro" id="IPR036719">
    <property type="entry name" value="Neuro-gated_channel_TM_sf"/>
</dbReference>
<evidence type="ECO:0000256" key="8">
    <source>
        <dbReference type="ARBA" id="ARBA00023065"/>
    </source>
</evidence>
<evidence type="ECO:0000259" key="14">
    <source>
        <dbReference type="Pfam" id="PF02932"/>
    </source>
</evidence>
<evidence type="ECO:0000256" key="11">
    <source>
        <dbReference type="SAM" id="MobiDB-lite"/>
    </source>
</evidence>
<feature type="transmembrane region" description="Helical" evidence="12">
    <location>
        <begin position="251"/>
        <end position="273"/>
    </location>
</feature>
<evidence type="ECO:0000256" key="1">
    <source>
        <dbReference type="ARBA" id="ARBA00004141"/>
    </source>
</evidence>
<keyword evidence="9 12" id="KW-0472">Membrane</keyword>
<sequence length="378" mass="42675">MRGSGEIRRLLLTEDYDKTHLPRPPGGGPLVVGLSFNIKGVYEVNLHQMTIVVAMYFRMSWSEPRVQEVETIVPLDSELVRKAWLPDLYFHEAREVTTFMMIQNVEGVYLTPPKTFLFSLMYDKYGDKELEMEWLQPLGVSADPGVARQLPGYDFTLQYNNISTKLWCSNCTFEPASMGEARLVLARQYTLHLLTIYVPSSLFVAVSWASFFWPPDVIPGRTVLIITSLLTVVSMYAAIGQKSPETSYLKAVDVWMFMCIVLVVLTLFQYAIIITLRRRRSPGPASTTVVPQNSPDQSRKGMGTPLGQLTITRSSPESIASTASVSNHVKGQEQQEQSSVPSVPWETKMEMKVERAGQFGIPLVYLLFNIVYWSCYLA</sequence>
<evidence type="ECO:0000256" key="5">
    <source>
        <dbReference type="ARBA" id="ARBA00022692"/>
    </source>
</evidence>
<feature type="domain" description="Neurotransmitter-gated ion-channel transmembrane" evidence="14">
    <location>
        <begin position="196"/>
        <end position="282"/>
    </location>
</feature>
<proteinExistence type="predicted"/>
<dbReference type="CDD" id="cd19049">
    <property type="entry name" value="LGIC_TM_anion"/>
    <property type="match status" value="1"/>
</dbReference>
<dbReference type="SUPFAM" id="SSF90112">
    <property type="entry name" value="Neurotransmitter-gated ion-channel transmembrane pore"/>
    <property type="match status" value="1"/>
</dbReference>
<evidence type="ECO:0000256" key="6">
    <source>
        <dbReference type="ARBA" id="ARBA00022729"/>
    </source>
</evidence>
<feature type="transmembrane region" description="Helical" evidence="12">
    <location>
        <begin position="359"/>
        <end position="377"/>
    </location>
</feature>
<dbReference type="Gene3D" id="2.70.170.10">
    <property type="entry name" value="Neurotransmitter-gated ion-channel ligand-binding domain"/>
    <property type="match status" value="1"/>
</dbReference>
<feature type="domain" description="Neurotransmitter-gated ion-channel ligand-binding" evidence="13">
    <location>
        <begin position="12"/>
        <end position="99"/>
    </location>
</feature>
<evidence type="ECO:0000256" key="10">
    <source>
        <dbReference type="ARBA" id="ARBA00023303"/>
    </source>
</evidence>
<comment type="caution">
    <text evidence="15">The sequence shown here is derived from an EMBL/GenBank/DDBJ whole genome shotgun (WGS) entry which is preliminary data.</text>
</comment>
<feature type="transmembrane region" description="Helical" evidence="12">
    <location>
        <begin position="218"/>
        <end position="239"/>
    </location>
</feature>
<evidence type="ECO:0000313" key="16">
    <source>
        <dbReference type="Proteomes" id="UP001286313"/>
    </source>
</evidence>
<feature type="compositionally biased region" description="Low complexity" evidence="11">
    <location>
        <begin position="332"/>
        <end position="343"/>
    </location>
</feature>
<dbReference type="PRINTS" id="PR00253">
    <property type="entry name" value="GABAARECEPTR"/>
</dbReference>
<keyword evidence="16" id="KW-1185">Reference proteome</keyword>